<dbReference type="InterPro" id="IPR004381">
    <property type="entry name" value="Glycerate_kinase"/>
</dbReference>
<dbReference type="InterPro" id="IPR018193">
    <property type="entry name" value="Glyc_kinase_flavodox-like_fold"/>
</dbReference>
<dbReference type="RefSeq" id="WP_113743220.1">
    <property type="nucleotide sequence ID" value="NZ_UAPV01000001.1"/>
</dbReference>
<accession>A0A2X0V3B8</accession>
<dbReference type="GO" id="GO:0008887">
    <property type="term" value="F:glycerate kinase activity"/>
    <property type="evidence" value="ECO:0007669"/>
    <property type="project" value="UniProtKB-UniRule"/>
</dbReference>
<organism evidence="5 6">
    <name type="scientific">Anaerobiospirillum thomasii</name>
    <dbReference type="NCBI Taxonomy" id="179995"/>
    <lineage>
        <taxon>Bacteria</taxon>
        <taxon>Pseudomonadati</taxon>
        <taxon>Pseudomonadota</taxon>
        <taxon>Gammaproteobacteria</taxon>
        <taxon>Aeromonadales</taxon>
        <taxon>Succinivibrionaceae</taxon>
        <taxon>Anaerobiospirillum</taxon>
    </lineage>
</organism>
<gene>
    <name evidence="5" type="primary">glxK_1</name>
    <name evidence="5" type="ORF">NCTC13093_00387</name>
</gene>
<dbReference type="Gene3D" id="3.40.50.10350">
    <property type="entry name" value="Glycerate kinase, domain 1"/>
    <property type="match status" value="1"/>
</dbReference>
<dbReference type="GO" id="GO:0031388">
    <property type="term" value="P:organic acid phosphorylation"/>
    <property type="evidence" value="ECO:0007669"/>
    <property type="project" value="UniProtKB-UniRule"/>
</dbReference>
<dbReference type="NCBIfam" id="TIGR00045">
    <property type="entry name" value="glycerate kinase"/>
    <property type="match status" value="1"/>
</dbReference>
<proteinExistence type="inferred from homology"/>
<dbReference type="Pfam" id="PF02595">
    <property type="entry name" value="Gly_kinase"/>
    <property type="match status" value="1"/>
</dbReference>
<dbReference type="AlphaFoldDB" id="A0A2X0V3B8"/>
<keyword evidence="2 4" id="KW-0808">Transferase</keyword>
<dbReference type="EMBL" id="UAPV01000001">
    <property type="protein sequence ID" value="SPT69024.1"/>
    <property type="molecule type" value="Genomic_DNA"/>
</dbReference>
<evidence type="ECO:0000256" key="1">
    <source>
        <dbReference type="ARBA" id="ARBA00006284"/>
    </source>
</evidence>
<evidence type="ECO:0000256" key="4">
    <source>
        <dbReference type="PIRNR" id="PIRNR006078"/>
    </source>
</evidence>
<name>A0A2X0V3B8_9GAMM</name>
<reference evidence="5 6" key="1">
    <citation type="submission" date="2018-06" db="EMBL/GenBank/DDBJ databases">
        <authorList>
            <consortium name="Pathogen Informatics"/>
            <person name="Doyle S."/>
        </authorList>
    </citation>
    <scope>NUCLEOTIDE SEQUENCE [LARGE SCALE GENOMIC DNA]</scope>
    <source>
        <strain evidence="5 6">NCTC13093</strain>
    </source>
</reference>
<dbReference type="InterPro" id="IPR018197">
    <property type="entry name" value="Glycerate_kinase_RE-like"/>
</dbReference>
<dbReference type="SUPFAM" id="SSF110738">
    <property type="entry name" value="Glycerate kinase I"/>
    <property type="match status" value="1"/>
</dbReference>
<keyword evidence="3 4" id="KW-0418">Kinase</keyword>
<dbReference type="Proteomes" id="UP000250086">
    <property type="component" value="Unassembled WGS sequence"/>
</dbReference>
<evidence type="ECO:0000256" key="3">
    <source>
        <dbReference type="ARBA" id="ARBA00022777"/>
    </source>
</evidence>
<evidence type="ECO:0000313" key="5">
    <source>
        <dbReference type="EMBL" id="SPT69024.1"/>
    </source>
</evidence>
<dbReference type="InterPro" id="IPR036129">
    <property type="entry name" value="Glycerate_kinase_sf"/>
</dbReference>
<dbReference type="PIRSF" id="PIRSF006078">
    <property type="entry name" value="GlxK"/>
    <property type="match status" value="1"/>
</dbReference>
<sequence>MKIVIALDSFKGSCSSEEACMAVSEGVKRFLPSTETVICPISDGGEGLIDALFPILSSCGYEKLSKEVTGPYKQKVTANYLKNENYCIIEMAQCSGIELQNYSSLNAMEATTYGLGELLDHVISQGCSNIKIGLGGSATNDAGIGFAQALGVEFFDVNGCKLDYVLCAKDIQKIATVDTSKLDAKLKGIKIDGTCDVSNTLVGENGATFIFGPQKGIEQKSLSILDNNINNLSKILDAHYKKRASEVKGSGAAGGMGAALLWYCNGTLKRGIDVVMDILKIEDQIKDSSLVIVGEGRIDGQSVQGKAPVGVANIASKYGVPVIAICGGITDDANILYNYNIDAMFSICKRPMDLEYSISNAKSLLTGCAENIVRLISKCGKINDPFL</sequence>
<protein>
    <submittedName>
        <fullName evidence="5">Glycerate kinase</fullName>
        <ecNumber evidence="5">2.7.1.31</ecNumber>
    </submittedName>
</protein>
<dbReference type="PANTHER" id="PTHR21599">
    <property type="entry name" value="GLYCERATE KINASE"/>
    <property type="match status" value="1"/>
</dbReference>
<dbReference type="PANTHER" id="PTHR21599:SF0">
    <property type="entry name" value="GLYCERATE KINASE"/>
    <property type="match status" value="1"/>
</dbReference>
<evidence type="ECO:0000313" key="6">
    <source>
        <dbReference type="Proteomes" id="UP000250086"/>
    </source>
</evidence>
<keyword evidence="6" id="KW-1185">Reference proteome</keyword>
<evidence type="ECO:0000256" key="2">
    <source>
        <dbReference type="ARBA" id="ARBA00022679"/>
    </source>
</evidence>
<dbReference type="EC" id="2.7.1.31" evidence="5"/>
<comment type="similarity">
    <text evidence="1 4">Belongs to the glycerate kinase type-1 family.</text>
</comment>
<dbReference type="Gene3D" id="3.90.1510.10">
    <property type="entry name" value="Glycerate kinase, domain 2"/>
    <property type="match status" value="1"/>
</dbReference>